<dbReference type="GO" id="GO:0008173">
    <property type="term" value="F:RNA methyltransferase activity"/>
    <property type="evidence" value="ECO:0007669"/>
    <property type="project" value="InterPro"/>
</dbReference>
<keyword evidence="2 4" id="KW-0808">Transferase</keyword>
<keyword evidence="1 4" id="KW-0489">Methyltransferase</keyword>
<feature type="domain" description="RNA 2-O ribose methyltransferase substrate binding" evidence="3">
    <location>
        <begin position="10"/>
        <end position="87"/>
    </location>
</feature>
<dbReference type="PANTHER" id="PTHR46429:SF1">
    <property type="entry name" value="23S RRNA (GUANOSINE-2'-O-)-METHYLTRANSFERASE RLMB"/>
    <property type="match status" value="1"/>
</dbReference>
<dbReference type="InterPro" id="IPR001537">
    <property type="entry name" value="SpoU_MeTrfase"/>
</dbReference>
<dbReference type="SUPFAM" id="SSF75217">
    <property type="entry name" value="alpha/beta knot"/>
    <property type="match status" value="1"/>
</dbReference>
<dbReference type="InterPro" id="IPR029028">
    <property type="entry name" value="Alpha/beta_knot_MTases"/>
</dbReference>
<dbReference type="Pfam" id="PF08032">
    <property type="entry name" value="SpoU_sub_bind"/>
    <property type="match status" value="1"/>
</dbReference>
<dbReference type="Gene3D" id="3.30.1330.30">
    <property type="match status" value="1"/>
</dbReference>
<organism evidence="4">
    <name type="scientific">uncultured Aureispira sp</name>
    <dbReference type="NCBI Taxonomy" id="1331704"/>
    <lineage>
        <taxon>Bacteria</taxon>
        <taxon>Pseudomonadati</taxon>
        <taxon>Bacteroidota</taxon>
        <taxon>Saprospiria</taxon>
        <taxon>Saprospirales</taxon>
        <taxon>Saprospiraceae</taxon>
        <taxon>Aureispira</taxon>
        <taxon>environmental samples</taxon>
    </lineage>
</organism>
<dbReference type="GO" id="GO:0003723">
    <property type="term" value="F:RNA binding"/>
    <property type="evidence" value="ECO:0007669"/>
    <property type="project" value="InterPro"/>
</dbReference>
<name>A0A6S6TN74_9BACT</name>
<dbReference type="GO" id="GO:0032259">
    <property type="term" value="P:methylation"/>
    <property type="evidence" value="ECO:0007669"/>
    <property type="project" value="UniProtKB-KW"/>
</dbReference>
<evidence type="ECO:0000256" key="1">
    <source>
        <dbReference type="ARBA" id="ARBA00022603"/>
    </source>
</evidence>
<dbReference type="GO" id="GO:0006396">
    <property type="term" value="P:RNA processing"/>
    <property type="evidence" value="ECO:0007669"/>
    <property type="project" value="InterPro"/>
</dbReference>
<evidence type="ECO:0000256" key="2">
    <source>
        <dbReference type="ARBA" id="ARBA00022679"/>
    </source>
</evidence>
<dbReference type="InterPro" id="IPR004441">
    <property type="entry name" value="rRNA_MeTrfase_TrmH"/>
</dbReference>
<dbReference type="SUPFAM" id="SSF55315">
    <property type="entry name" value="L30e-like"/>
    <property type="match status" value="1"/>
</dbReference>
<protein>
    <submittedName>
        <fullName evidence="4">23S rRNA (Guanosine-2'-O-) -methyltransferase rlmB (EC)</fullName>
        <ecNumber evidence="4">2.1.1.-</ecNumber>
    </submittedName>
</protein>
<dbReference type="InterPro" id="IPR013123">
    <property type="entry name" value="SpoU_subst-bd"/>
</dbReference>
<dbReference type="Pfam" id="PF00588">
    <property type="entry name" value="SpoU_methylase"/>
    <property type="match status" value="1"/>
</dbReference>
<evidence type="ECO:0000259" key="3">
    <source>
        <dbReference type="SMART" id="SM00967"/>
    </source>
</evidence>
<dbReference type="PANTHER" id="PTHR46429">
    <property type="entry name" value="23S RRNA (GUANOSINE-2'-O-)-METHYLTRANSFERASE RLMB"/>
    <property type="match status" value="1"/>
</dbReference>
<dbReference type="EC" id="2.1.1.-" evidence="4"/>
<feature type="non-terminal residue" evidence="4">
    <location>
        <position position="224"/>
    </location>
</feature>
<dbReference type="GO" id="GO:0005829">
    <property type="term" value="C:cytosol"/>
    <property type="evidence" value="ECO:0007669"/>
    <property type="project" value="TreeGrafter"/>
</dbReference>
<dbReference type="AlphaFoldDB" id="A0A6S6TN74"/>
<dbReference type="InterPro" id="IPR029026">
    <property type="entry name" value="tRNA_m1G_MTases_N"/>
</dbReference>
<gene>
    <name evidence="4" type="ORF">HELGO_WM46321</name>
</gene>
<dbReference type="Gene3D" id="3.40.1280.10">
    <property type="match status" value="1"/>
</dbReference>
<dbReference type="InterPro" id="IPR029064">
    <property type="entry name" value="Ribosomal_eL30-like_sf"/>
</dbReference>
<sequence length="224" mass="24760">MKHPRDQFLTIYGRKPVLEILENESLNIAKVFIARKAKADIIKNIIAACERRGIEVLRMEADQVSRMSKHPKQDQGVAADIHTPHMDDALQFLEQNKGKNLQLIALDGITTPANVGMIIRSCTALGIDGIILPRKGSTKLNSFVIKASAGVVFKSRILKCERLTPVLKKAKEIGFDVYGLSGEQGENIYTESFAAKSLFIMGNETEGVSPQTEALTDKHLFIPM</sequence>
<dbReference type="EMBL" id="CACVAQ010000313">
    <property type="protein sequence ID" value="CAA6822362.1"/>
    <property type="molecule type" value="Genomic_DNA"/>
</dbReference>
<dbReference type="SMART" id="SM00967">
    <property type="entry name" value="SpoU_sub_bind"/>
    <property type="match status" value="1"/>
</dbReference>
<accession>A0A6S6TN74</accession>
<evidence type="ECO:0000313" key="4">
    <source>
        <dbReference type="EMBL" id="CAA6822362.1"/>
    </source>
</evidence>
<reference evidence="4" key="1">
    <citation type="submission" date="2020-01" db="EMBL/GenBank/DDBJ databases">
        <authorList>
            <person name="Meier V. D."/>
            <person name="Meier V D."/>
        </authorList>
    </citation>
    <scope>NUCLEOTIDE SEQUENCE</scope>
    <source>
        <strain evidence="4">HLG_WM_MAG_10</strain>
    </source>
</reference>
<proteinExistence type="predicted"/>